<keyword evidence="1" id="KW-0472">Membrane</keyword>
<dbReference type="KEGG" id="them:FPV09_07070"/>
<dbReference type="RefSeq" id="WP_148882861.1">
    <property type="nucleotide sequence ID" value="NZ_CP041932.1"/>
</dbReference>
<evidence type="ECO:0000313" key="3">
    <source>
        <dbReference type="Proteomes" id="UP000322631"/>
    </source>
</evidence>
<keyword evidence="1" id="KW-0812">Transmembrane</keyword>
<evidence type="ECO:0000313" key="2">
    <source>
        <dbReference type="EMBL" id="QEK14892.1"/>
    </source>
</evidence>
<sequence length="168" mass="18319">MSRLARSRKGQTSVEMLFIVGIILAGVVVIIPLYTQESGDSVMLAAVRDAAAQAAVYIETGVISDKGEYAALNDVIEKYTEYGSVGFRFAGLGVTSESDEKVTITVKFTHDLSSNSSRDSKIAKNVGEFFKEYLKDVRGFRLDGGHLYYGGRLVEFNVTVGETREVVS</sequence>
<keyword evidence="1" id="KW-1133">Transmembrane helix</keyword>
<organism evidence="2 3">
    <name type="scientific">Thermococcus aciditolerans</name>
    <dbReference type="NCBI Taxonomy" id="2598455"/>
    <lineage>
        <taxon>Archaea</taxon>
        <taxon>Methanobacteriati</taxon>
        <taxon>Methanobacteriota</taxon>
        <taxon>Thermococci</taxon>
        <taxon>Thermococcales</taxon>
        <taxon>Thermococcaceae</taxon>
        <taxon>Thermococcus</taxon>
    </lineage>
</organism>
<dbReference type="Proteomes" id="UP000322631">
    <property type="component" value="Chromosome"/>
</dbReference>
<reference evidence="2 3" key="1">
    <citation type="submission" date="2019-07" db="EMBL/GenBank/DDBJ databases">
        <title>Complete genome of Thermococcus acidophilus.</title>
        <authorList>
            <person name="Li X."/>
        </authorList>
    </citation>
    <scope>NUCLEOTIDE SEQUENCE [LARGE SCALE GENOMIC DNA]</scope>
    <source>
        <strain evidence="2 3">SY113</strain>
    </source>
</reference>
<protein>
    <submittedName>
        <fullName evidence="2">Class III signal peptide-containing protein</fullName>
    </submittedName>
</protein>
<dbReference type="AlphaFoldDB" id="A0A5C0SLM8"/>
<feature type="transmembrane region" description="Helical" evidence="1">
    <location>
        <begin position="12"/>
        <end position="34"/>
    </location>
</feature>
<accession>A0A5C0SLM8</accession>
<proteinExistence type="predicted"/>
<evidence type="ECO:0000256" key="1">
    <source>
        <dbReference type="SAM" id="Phobius"/>
    </source>
</evidence>
<dbReference type="GeneID" id="41609603"/>
<dbReference type="EMBL" id="CP041932">
    <property type="protein sequence ID" value="QEK14892.1"/>
    <property type="molecule type" value="Genomic_DNA"/>
</dbReference>
<gene>
    <name evidence="2" type="ORF">FPV09_07070</name>
</gene>
<keyword evidence="3" id="KW-1185">Reference proteome</keyword>
<name>A0A5C0SLM8_9EURY</name>